<dbReference type="WBParaSite" id="SMUV_0000639601-mRNA-1">
    <property type="protein sequence ID" value="SMUV_0000639601-mRNA-1"/>
    <property type="gene ID" value="SMUV_0000639601"/>
</dbReference>
<organism evidence="7 8">
    <name type="scientific">Syphacia muris</name>
    <dbReference type="NCBI Taxonomy" id="451379"/>
    <lineage>
        <taxon>Eukaryota</taxon>
        <taxon>Metazoa</taxon>
        <taxon>Ecdysozoa</taxon>
        <taxon>Nematoda</taxon>
        <taxon>Chromadorea</taxon>
        <taxon>Rhabditida</taxon>
        <taxon>Spirurina</taxon>
        <taxon>Oxyuridomorpha</taxon>
        <taxon>Oxyuroidea</taxon>
        <taxon>Oxyuridae</taxon>
        <taxon>Syphacia</taxon>
    </lineage>
</organism>
<keyword evidence="3 4" id="KW-0539">Nucleus</keyword>
<evidence type="ECO:0000313" key="8">
    <source>
        <dbReference type="WBParaSite" id="SMUV_0000639601-mRNA-1"/>
    </source>
</evidence>
<sequence length="234" mass="27149">MERCKSKRVIKAIVYGNIASPLPKKREEDNHTHQWTVFVKPYYNEDPSKFIRKVQFKLHESYANSIRMVEKPPFEVSETGWGEFEVQMKIYFIDPAEKPIVAFHYLRLFHPQVTLTNGKTIVAAEYYDEIVFQEPTVTMYKALTSSETRKCDPKRFNTDFVQVRKRTKELVEEARKKINGEVEDLKESLKEAQKLIEKYRKEVETLENNAINGNVDTADEVSTSLTGENTAASG</sequence>
<feature type="domain" description="YEATS" evidence="6">
    <location>
        <begin position="3"/>
        <end position="146"/>
    </location>
</feature>
<dbReference type="PROSITE" id="PS51037">
    <property type="entry name" value="YEATS"/>
    <property type="match status" value="1"/>
</dbReference>
<dbReference type="Gene3D" id="2.60.40.1970">
    <property type="entry name" value="YEATS domain"/>
    <property type="match status" value="1"/>
</dbReference>
<dbReference type="CDD" id="cd16909">
    <property type="entry name" value="YEATS_GAS41_like"/>
    <property type="match status" value="1"/>
</dbReference>
<keyword evidence="7" id="KW-1185">Reference proteome</keyword>
<name>A0A0N5AP33_9BILA</name>
<evidence type="ECO:0000313" key="7">
    <source>
        <dbReference type="Proteomes" id="UP000046393"/>
    </source>
</evidence>
<accession>A0A0N5AP33</accession>
<dbReference type="STRING" id="451379.A0A0N5AP33"/>
<reference evidence="8" key="1">
    <citation type="submission" date="2017-02" db="UniProtKB">
        <authorList>
            <consortium name="WormBaseParasite"/>
        </authorList>
    </citation>
    <scope>IDENTIFICATION</scope>
</reference>
<dbReference type="InterPro" id="IPR055129">
    <property type="entry name" value="YEATS_dom"/>
</dbReference>
<evidence type="ECO:0000256" key="4">
    <source>
        <dbReference type="PROSITE-ProRule" id="PRU00376"/>
    </source>
</evidence>
<dbReference type="InterPro" id="IPR005033">
    <property type="entry name" value="YEATS"/>
</dbReference>
<dbReference type="PANTHER" id="PTHR47573">
    <property type="entry name" value="PROTEIN AF-9 HOMOLOG"/>
    <property type="match status" value="1"/>
</dbReference>
<dbReference type="GO" id="GO:0005634">
    <property type="term" value="C:nucleus"/>
    <property type="evidence" value="ECO:0007669"/>
    <property type="project" value="UniProtKB-SubCell"/>
</dbReference>
<keyword evidence="1" id="KW-0805">Transcription regulation</keyword>
<evidence type="ECO:0000256" key="5">
    <source>
        <dbReference type="SAM" id="MobiDB-lite"/>
    </source>
</evidence>
<dbReference type="InterPro" id="IPR038704">
    <property type="entry name" value="YEAST_sf"/>
</dbReference>
<protein>
    <submittedName>
        <fullName evidence="8">YEATS domain-containing protein 4</fullName>
    </submittedName>
</protein>
<dbReference type="Pfam" id="PF03366">
    <property type="entry name" value="YEATS"/>
    <property type="match status" value="1"/>
</dbReference>
<evidence type="ECO:0000256" key="3">
    <source>
        <dbReference type="ARBA" id="ARBA00023242"/>
    </source>
</evidence>
<dbReference type="GO" id="GO:0006355">
    <property type="term" value="P:regulation of DNA-templated transcription"/>
    <property type="evidence" value="ECO:0007669"/>
    <property type="project" value="InterPro"/>
</dbReference>
<evidence type="ECO:0000256" key="2">
    <source>
        <dbReference type="ARBA" id="ARBA00023163"/>
    </source>
</evidence>
<dbReference type="PANTHER" id="PTHR47573:SF1">
    <property type="entry name" value="PROTEIN AF-9 HOMOLOG"/>
    <property type="match status" value="1"/>
</dbReference>
<keyword evidence="2" id="KW-0804">Transcription</keyword>
<dbReference type="Proteomes" id="UP000046393">
    <property type="component" value="Unplaced"/>
</dbReference>
<comment type="subcellular location">
    <subcellularLocation>
        <location evidence="4">Nucleus</location>
    </subcellularLocation>
</comment>
<evidence type="ECO:0000259" key="6">
    <source>
        <dbReference type="PROSITE" id="PS51037"/>
    </source>
</evidence>
<dbReference type="AlphaFoldDB" id="A0A0N5AP33"/>
<feature type="region of interest" description="Disordered" evidence="5">
    <location>
        <begin position="214"/>
        <end position="234"/>
    </location>
</feature>
<evidence type="ECO:0000256" key="1">
    <source>
        <dbReference type="ARBA" id="ARBA00023015"/>
    </source>
</evidence>
<proteinExistence type="predicted"/>